<dbReference type="InterPro" id="IPR050125">
    <property type="entry name" value="GPCR_opsins"/>
</dbReference>
<evidence type="ECO:0000256" key="5">
    <source>
        <dbReference type="ARBA" id="ARBA00023136"/>
    </source>
</evidence>
<dbReference type="GO" id="GO:0004930">
    <property type="term" value="F:G protein-coupled receptor activity"/>
    <property type="evidence" value="ECO:0007669"/>
    <property type="project" value="UniProtKB-KW"/>
</dbReference>
<feature type="domain" description="G-protein coupled receptors family 1 profile" evidence="9">
    <location>
        <begin position="1"/>
        <end position="76"/>
    </location>
</feature>
<name>A0A8J4U7S0_CLAMG</name>
<evidence type="ECO:0000256" key="4">
    <source>
        <dbReference type="ARBA" id="ARBA00023040"/>
    </source>
</evidence>
<dbReference type="PANTHER" id="PTHR24240">
    <property type="entry name" value="OPSIN"/>
    <property type="match status" value="1"/>
</dbReference>
<feature type="transmembrane region" description="Helical" evidence="8">
    <location>
        <begin position="21"/>
        <end position="48"/>
    </location>
</feature>
<feature type="non-terminal residue" evidence="10">
    <location>
        <position position="82"/>
    </location>
</feature>
<keyword evidence="6" id="KW-0675">Receptor</keyword>
<dbReference type="GO" id="GO:0016020">
    <property type="term" value="C:membrane"/>
    <property type="evidence" value="ECO:0007669"/>
    <property type="project" value="UniProtKB-SubCell"/>
</dbReference>
<evidence type="ECO:0000256" key="6">
    <source>
        <dbReference type="ARBA" id="ARBA00023170"/>
    </source>
</evidence>
<dbReference type="Pfam" id="PF00001">
    <property type="entry name" value="7tm_1"/>
    <property type="match status" value="1"/>
</dbReference>
<dbReference type="OrthoDB" id="2101615at2759"/>
<keyword evidence="2 8" id="KW-0812">Transmembrane</keyword>
<dbReference type="InterPro" id="IPR000276">
    <property type="entry name" value="GPCR_Rhodpsn"/>
</dbReference>
<feature type="non-terminal residue" evidence="10">
    <location>
        <position position="1"/>
    </location>
</feature>
<dbReference type="InterPro" id="IPR017452">
    <property type="entry name" value="GPCR_Rhodpsn_7TM"/>
</dbReference>
<proteinExistence type="predicted"/>
<dbReference type="PROSITE" id="PS50262">
    <property type="entry name" value="G_PROTEIN_RECEP_F1_2"/>
    <property type="match status" value="1"/>
</dbReference>
<evidence type="ECO:0000259" key="9">
    <source>
        <dbReference type="PROSITE" id="PS50262"/>
    </source>
</evidence>
<accession>A0A8J4U7S0</accession>
<keyword evidence="5 8" id="KW-0472">Membrane</keyword>
<evidence type="ECO:0000256" key="7">
    <source>
        <dbReference type="ARBA" id="ARBA00023224"/>
    </source>
</evidence>
<protein>
    <submittedName>
        <fullName evidence="10">Parapinopsin-like</fullName>
    </submittedName>
</protein>
<dbReference type="AlphaFoldDB" id="A0A8J4U7S0"/>
<dbReference type="SUPFAM" id="SSF81321">
    <property type="entry name" value="Family A G protein-coupled receptor-like"/>
    <property type="match status" value="1"/>
</dbReference>
<comment type="caution">
    <text evidence="10">The sequence shown here is derived from an EMBL/GenBank/DDBJ whole genome shotgun (WGS) entry which is preliminary data.</text>
</comment>
<organism evidence="10 11">
    <name type="scientific">Clarias magur</name>
    <name type="common">Asian catfish</name>
    <name type="synonym">Macropteronotus magur</name>
    <dbReference type="NCBI Taxonomy" id="1594786"/>
    <lineage>
        <taxon>Eukaryota</taxon>
        <taxon>Metazoa</taxon>
        <taxon>Chordata</taxon>
        <taxon>Craniata</taxon>
        <taxon>Vertebrata</taxon>
        <taxon>Euteleostomi</taxon>
        <taxon>Actinopterygii</taxon>
        <taxon>Neopterygii</taxon>
        <taxon>Teleostei</taxon>
        <taxon>Ostariophysi</taxon>
        <taxon>Siluriformes</taxon>
        <taxon>Clariidae</taxon>
        <taxon>Clarias</taxon>
    </lineage>
</organism>
<keyword evidence="11" id="KW-1185">Reference proteome</keyword>
<dbReference type="Proteomes" id="UP000727407">
    <property type="component" value="Unassembled WGS sequence"/>
</dbReference>
<dbReference type="Gene3D" id="1.20.1070.10">
    <property type="entry name" value="Rhodopsin 7-helix transmembrane proteins"/>
    <property type="match status" value="1"/>
</dbReference>
<evidence type="ECO:0000313" key="10">
    <source>
        <dbReference type="EMBL" id="KAF5901463.1"/>
    </source>
</evidence>
<gene>
    <name evidence="10" type="ORF">DAT39_008820</name>
</gene>
<comment type="subcellular location">
    <subcellularLocation>
        <location evidence="1">Membrane</location>
        <topology evidence="1">Multi-pass membrane protein</topology>
    </subcellularLocation>
</comment>
<evidence type="ECO:0000256" key="3">
    <source>
        <dbReference type="ARBA" id="ARBA00022989"/>
    </source>
</evidence>
<evidence type="ECO:0000256" key="1">
    <source>
        <dbReference type="ARBA" id="ARBA00004141"/>
    </source>
</evidence>
<keyword evidence="7" id="KW-0807">Transducer</keyword>
<sequence>LNQSVESQGGRSRQKEDRHAMCMVAAMIGSYFFCWLPYAIVSMLVILVPDISISPLYASMPAHLAKTSPAYNPIIFFLAKKQ</sequence>
<evidence type="ECO:0000256" key="8">
    <source>
        <dbReference type="SAM" id="Phobius"/>
    </source>
</evidence>
<reference evidence="10" key="1">
    <citation type="submission" date="2020-07" db="EMBL/GenBank/DDBJ databases">
        <title>Clarias magur genome sequencing, assembly and annotation.</title>
        <authorList>
            <person name="Kushwaha B."/>
            <person name="Kumar R."/>
            <person name="Das P."/>
            <person name="Joshi C.G."/>
            <person name="Kumar D."/>
            <person name="Nagpure N.S."/>
            <person name="Pandey M."/>
            <person name="Agarwal S."/>
            <person name="Srivastava S."/>
            <person name="Singh M."/>
            <person name="Sahoo L."/>
            <person name="Jayasankar P."/>
            <person name="Meher P.K."/>
            <person name="Koringa P.G."/>
            <person name="Iquebal M.A."/>
            <person name="Das S.P."/>
            <person name="Bit A."/>
            <person name="Patnaik S."/>
            <person name="Patel N."/>
            <person name="Shah T.M."/>
            <person name="Hinsu A."/>
            <person name="Jena J.K."/>
        </authorList>
    </citation>
    <scope>NUCLEOTIDE SEQUENCE</scope>
    <source>
        <strain evidence="10">CIFAMagur01</strain>
        <tissue evidence="10">Testis</tissue>
    </source>
</reference>
<dbReference type="EMBL" id="QNUK01000112">
    <property type="protein sequence ID" value="KAF5901463.1"/>
    <property type="molecule type" value="Genomic_DNA"/>
</dbReference>
<keyword evidence="3 8" id="KW-1133">Transmembrane helix</keyword>
<dbReference type="PRINTS" id="PR00237">
    <property type="entry name" value="GPCRRHODOPSN"/>
</dbReference>
<evidence type="ECO:0000313" key="11">
    <source>
        <dbReference type="Proteomes" id="UP000727407"/>
    </source>
</evidence>
<keyword evidence="4" id="KW-0297">G-protein coupled receptor</keyword>
<evidence type="ECO:0000256" key="2">
    <source>
        <dbReference type="ARBA" id="ARBA00022692"/>
    </source>
</evidence>